<dbReference type="InterPro" id="IPR004154">
    <property type="entry name" value="Anticodon-bd"/>
</dbReference>
<evidence type="ECO:0000256" key="7">
    <source>
        <dbReference type="ARBA" id="ARBA00022741"/>
    </source>
</evidence>
<dbReference type="GO" id="GO:0006433">
    <property type="term" value="P:prolyl-tRNA aminoacylation"/>
    <property type="evidence" value="ECO:0007669"/>
    <property type="project" value="UniProtKB-UniRule"/>
</dbReference>
<comment type="catalytic activity">
    <reaction evidence="11">
        <text>tRNA(Pro) + L-proline + ATP = L-prolyl-tRNA(Pro) + AMP + diphosphate</text>
        <dbReference type="Rhea" id="RHEA:14305"/>
        <dbReference type="Rhea" id="RHEA-COMP:9700"/>
        <dbReference type="Rhea" id="RHEA-COMP:9702"/>
        <dbReference type="ChEBI" id="CHEBI:30616"/>
        <dbReference type="ChEBI" id="CHEBI:33019"/>
        <dbReference type="ChEBI" id="CHEBI:60039"/>
        <dbReference type="ChEBI" id="CHEBI:78442"/>
        <dbReference type="ChEBI" id="CHEBI:78532"/>
        <dbReference type="ChEBI" id="CHEBI:456215"/>
        <dbReference type="EC" id="6.1.1.15"/>
    </reaction>
</comment>
<evidence type="ECO:0000256" key="9">
    <source>
        <dbReference type="ARBA" id="ARBA00022917"/>
    </source>
</evidence>
<dbReference type="InterPro" id="IPR045864">
    <property type="entry name" value="aa-tRNA-synth_II/BPL/LPL"/>
</dbReference>
<proteinExistence type="predicted"/>
<evidence type="ECO:0000259" key="13">
    <source>
        <dbReference type="PROSITE" id="PS50862"/>
    </source>
</evidence>
<dbReference type="GO" id="GO:0005829">
    <property type="term" value="C:cytosol"/>
    <property type="evidence" value="ECO:0007669"/>
    <property type="project" value="TreeGrafter"/>
</dbReference>
<evidence type="ECO:0000256" key="5">
    <source>
        <dbReference type="ARBA" id="ARBA00022490"/>
    </source>
</evidence>
<dbReference type="AlphaFoldDB" id="A0A4D6YL77"/>
<evidence type="ECO:0000256" key="2">
    <source>
        <dbReference type="ARBA" id="ARBA00011738"/>
    </source>
</evidence>
<dbReference type="PANTHER" id="PTHR42753">
    <property type="entry name" value="MITOCHONDRIAL RIBOSOME PROTEIN L39/PROLYL-TRNA LIGASE FAMILY MEMBER"/>
    <property type="match status" value="1"/>
</dbReference>
<dbReference type="EC" id="6.1.1.15" evidence="3 12"/>
<dbReference type="Gene3D" id="3.30.930.10">
    <property type="entry name" value="Bira Bifunctional Protein, Domain 2"/>
    <property type="match status" value="2"/>
</dbReference>
<dbReference type="GO" id="GO:0004827">
    <property type="term" value="F:proline-tRNA ligase activity"/>
    <property type="evidence" value="ECO:0007669"/>
    <property type="project" value="UniProtKB-UniRule"/>
</dbReference>
<reference evidence="14 15" key="2">
    <citation type="submission" date="2019-05" db="EMBL/GenBank/DDBJ databases">
        <title>Genome evolution of the obligate endosymbiont Buchnera aphidicola.</title>
        <authorList>
            <person name="Moran N.A."/>
        </authorList>
    </citation>
    <scope>NUCLEOTIDE SEQUENCE [LARGE SCALE GENOMIC DNA]</scope>
    <source>
        <strain evidence="14 15">Tca</strain>
    </source>
</reference>
<organism evidence="14 15">
    <name type="scientific">Buchnera aphidicola</name>
    <name type="common">Thelaxes californica</name>
    <dbReference type="NCBI Taxonomy" id="1315998"/>
    <lineage>
        <taxon>Bacteria</taxon>
        <taxon>Pseudomonadati</taxon>
        <taxon>Pseudomonadota</taxon>
        <taxon>Gammaproteobacteria</taxon>
        <taxon>Enterobacterales</taxon>
        <taxon>Erwiniaceae</taxon>
        <taxon>Buchnera</taxon>
    </lineage>
</organism>
<dbReference type="NCBIfam" id="TIGR00409">
    <property type="entry name" value="proS_fam_II"/>
    <property type="match status" value="1"/>
</dbReference>
<dbReference type="InterPro" id="IPR044140">
    <property type="entry name" value="ProRS_anticodon_short"/>
</dbReference>
<feature type="domain" description="Aminoacyl-transfer RNA synthetases class-II family profile" evidence="13">
    <location>
        <begin position="63"/>
        <end position="460"/>
    </location>
</feature>
<evidence type="ECO:0000313" key="14">
    <source>
        <dbReference type="EMBL" id="QCI26724.1"/>
    </source>
</evidence>
<keyword evidence="6 14" id="KW-0436">Ligase</keyword>
<dbReference type="PANTHER" id="PTHR42753:SF2">
    <property type="entry name" value="PROLINE--TRNA LIGASE"/>
    <property type="match status" value="1"/>
</dbReference>
<reference evidence="14 15" key="1">
    <citation type="submission" date="2018-12" db="EMBL/GenBank/DDBJ databases">
        <authorList>
            <person name="Chong R.A."/>
        </authorList>
    </citation>
    <scope>NUCLEOTIDE SEQUENCE [LARGE SCALE GENOMIC DNA]</scope>
    <source>
        <strain evidence="14 15">Tca</strain>
    </source>
</reference>
<name>A0A4D6YL77_9GAMM</name>
<accession>A0A4D6YL77</accession>
<dbReference type="InterPro" id="IPR050062">
    <property type="entry name" value="Pro-tRNA_synthetase"/>
</dbReference>
<dbReference type="InterPro" id="IPR002314">
    <property type="entry name" value="aa-tRNA-synt_IIb"/>
</dbReference>
<dbReference type="Gene3D" id="3.40.50.800">
    <property type="entry name" value="Anticodon-binding domain"/>
    <property type="match status" value="1"/>
</dbReference>
<dbReference type="PRINTS" id="PR01046">
    <property type="entry name" value="TRNASYNTHPRO"/>
</dbReference>
<dbReference type="Proteomes" id="UP000298782">
    <property type="component" value="Chromosome"/>
</dbReference>
<dbReference type="InterPro" id="IPR002316">
    <property type="entry name" value="Pro-tRNA-ligase_IIa"/>
</dbReference>
<dbReference type="OrthoDB" id="9809052at2"/>
<dbReference type="CDD" id="cd00779">
    <property type="entry name" value="ProRS_core_prok"/>
    <property type="match status" value="1"/>
</dbReference>
<gene>
    <name evidence="14" type="primary">proS</name>
    <name evidence="14" type="ORF">D9V80_00910</name>
</gene>
<keyword evidence="9" id="KW-0648">Protein biosynthesis</keyword>
<evidence type="ECO:0000256" key="10">
    <source>
        <dbReference type="ARBA" id="ARBA00023146"/>
    </source>
</evidence>
<dbReference type="Pfam" id="PF00587">
    <property type="entry name" value="tRNA-synt_2b"/>
    <property type="match status" value="1"/>
</dbReference>
<keyword evidence="8" id="KW-0067">ATP-binding</keyword>
<dbReference type="Pfam" id="PF03129">
    <property type="entry name" value="HGTP_anticodon"/>
    <property type="match status" value="1"/>
</dbReference>
<dbReference type="InterPro" id="IPR006195">
    <property type="entry name" value="aa-tRNA-synth_II"/>
</dbReference>
<evidence type="ECO:0000256" key="12">
    <source>
        <dbReference type="NCBIfam" id="TIGR00409"/>
    </source>
</evidence>
<evidence type="ECO:0000256" key="4">
    <source>
        <dbReference type="ARBA" id="ARBA00019110"/>
    </source>
</evidence>
<dbReference type="CDD" id="cd00861">
    <property type="entry name" value="ProRS_anticodon_short"/>
    <property type="match status" value="1"/>
</dbReference>
<evidence type="ECO:0000256" key="1">
    <source>
        <dbReference type="ARBA" id="ARBA00004496"/>
    </source>
</evidence>
<keyword evidence="5" id="KW-0963">Cytoplasm</keyword>
<dbReference type="SUPFAM" id="SSF52954">
    <property type="entry name" value="Class II aaRS ABD-related"/>
    <property type="match status" value="1"/>
</dbReference>
<dbReference type="PROSITE" id="PS50862">
    <property type="entry name" value="AA_TRNA_LIGASE_II"/>
    <property type="match status" value="1"/>
</dbReference>
<dbReference type="GO" id="GO:0005524">
    <property type="term" value="F:ATP binding"/>
    <property type="evidence" value="ECO:0007669"/>
    <property type="project" value="UniProtKB-KW"/>
</dbReference>
<dbReference type="InterPro" id="IPR033730">
    <property type="entry name" value="ProRS_core_prok"/>
</dbReference>
<evidence type="ECO:0000256" key="3">
    <source>
        <dbReference type="ARBA" id="ARBA00012831"/>
    </source>
</evidence>
<comment type="subunit">
    <text evidence="2">Homodimer.</text>
</comment>
<dbReference type="InterPro" id="IPR004500">
    <property type="entry name" value="Pro-tRNA-synth_IIa_bac-type"/>
</dbReference>
<sequence>MFYIIYNLYFSSKNKLYFLKKFYYKFLRNKMRTSQYLLSTLKNHPKNAEIISHQLMLRAGLIRQLSSGIYIWLPTGVKVLNKLKNIINQEMQKIGGMEINLPNIHPIKIWNTSNRINNYGNELFTIIDRKKNNWILGPTHEEVATELAKLEIQSYKQLPIIMYQMKTKFRDEIRPQFGIVRTKEFLMKDAYSFHVTTTCLSKTYELIKYAYNNIFSKIQLKFNIVAADSGAIGGNISHEFKACKNIQNNKNSKNKSIQTCSNIFKIYFLKYYSINDSTKTIYFAYMIKINKNIDLIKIQNDININTKINLASKEEIQQFFKKKKEINLEIIRKNIPVIIHKNIIIQENFSIELSQLTICLINNYWFQYLPNPIKYSDNLLIEINDFFKKKNKQKNYYQTELEIAHIFQIGIKYSKYFNLKVKNNKGKNTFLKMGCYGIGVTRTIAAVIEQNYDEKGIIWPLKIAPFEVTIIPINLHKCVLVKKYTQLLYSELLKNNIDVLLNDLEENPGVIFSNMDLIGIPYQIIVSPKNIQKNKIEIKYRYDNKKIILNISECIKFIKNEMNKNI</sequence>
<evidence type="ECO:0000256" key="11">
    <source>
        <dbReference type="ARBA" id="ARBA00047671"/>
    </source>
</evidence>
<keyword evidence="15" id="KW-1185">Reference proteome</keyword>
<evidence type="ECO:0000256" key="8">
    <source>
        <dbReference type="ARBA" id="ARBA00022840"/>
    </source>
</evidence>
<protein>
    <recommendedName>
        <fullName evidence="4 12">Proline--tRNA ligase</fullName>
        <ecNumber evidence="3 12">6.1.1.15</ecNumber>
    </recommendedName>
</protein>
<keyword evidence="7" id="KW-0547">Nucleotide-binding</keyword>
<evidence type="ECO:0000256" key="6">
    <source>
        <dbReference type="ARBA" id="ARBA00022598"/>
    </source>
</evidence>
<dbReference type="InterPro" id="IPR036621">
    <property type="entry name" value="Anticodon-bd_dom_sf"/>
</dbReference>
<comment type="subcellular location">
    <subcellularLocation>
        <location evidence="1">Cytoplasm</location>
    </subcellularLocation>
</comment>
<dbReference type="EMBL" id="CP034852">
    <property type="protein sequence ID" value="QCI26724.1"/>
    <property type="molecule type" value="Genomic_DNA"/>
</dbReference>
<evidence type="ECO:0000313" key="15">
    <source>
        <dbReference type="Proteomes" id="UP000298782"/>
    </source>
</evidence>
<dbReference type="SUPFAM" id="SSF55681">
    <property type="entry name" value="Class II aaRS and biotin synthetases"/>
    <property type="match status" value="1"/>
</dbReference>
<keyword evidence="10" id="KW-0030">Aminoacyl-tRNA synthetase</keyword>